<name>A0A183CDW2_GLOPA</name>
<keyword evidence="3" id="KW-1133">Transmembrane helix</keyword>
<dbReference type="Pfam" id="PF24678">
    <property type="entry name" value="DUF7658"/>
    <property type="match status" value="1"/>
</dbReference>
<dbReference type="Pfam" id="PF24462">
    <property type="entry name" value="Ig_F54D1_6"/>
    <property type="match status" value="1"/>
</dbReference>
<evidence type="ECO:0000259" key="5">
    <source>
        <dbReference type="PROSITE" id="PS50856"/>
    </source>
</evidence>
<dbReference type="AlphaFoldDB" id="A0A183CDW2"/>
<evidence type="ECO:0000313" key="7">
    <source>
        <dbReference type="WBParaSite" id="GPLIN_001106600"/>
    </source>
</evidence>
<dbReference type="GO" id="GO:0016020">
    <property type="term" value="C:membrane"/>
    <property type="evidence" value="ECO:0007669"/>
    <property type="project" value="UniProtKB-SubCell"/>
</dbReference>
<organism evidence="6 7">
    <name type="scientific">Globodera pallida</name>
    <name type="common">Potato cyst nematode worm</name>
    <name type="synonym">Heterodera pallida</name>
    <dbReference type="NCBI Taxonomy" id="36090"/>
    <lineage>
        <taxon>Eukaryota</taxon>
        <taxon>Metazoa</taxon>
        <taxon>Ecdysozoa</taxon>
        <taxon>Nematoda</taxon>
        <taxon>Chromadorea</taxon>
        <taxon>Rhabditida</taxon>
        <taxon>Tylenchina</taxon>
        <taxon>Tylenchomorpha</taxon>
        <taxon>Tylenchoidea</taxon>
        <taxon>Heteroderidae</taxon>
        <taxon>Heteroderinae</taxon>
        <taxon>Globodera</taxon>
    </lineage>
</organism>
<keyword evidence="6" id="KW-1185">Reference proteome</keyword>
<reference evidence="6" key="1">
    <citation type="submission" date="2014-05" db="EMBL/GenBank/DDBJ databases">
        <title>The genome and life-stage specific transcriptomes of Globodera pallida elucidate key aspects of plant parasitism by a cyst nematode.</title>
        <authorList>
            <person name="Cotton J.A."/>
            <person name="Lilley C.J."/>
            <person name="Jones L.M."/>
            <person name="Kikuchi T."/>
            <person name="Reid A.J."/>
            <person name="Thorpe P."/>
            <person name="Tsai I.J."/>
            <person name="Beasley H."/>
            <person name="Blok V."/>
            <person name="Cock P.J.A."/>
            <person name="Van den Akker S.E."/>
            <person name="Holroyd N."/>
            <person name="Hunt M."/>
            <person name="Mantelin S."/>
            <person name="Naghra H."/>
            <person name="Pain A."/>
            <person name="Palomares-Rius J.E."/>
            <person name="Zarowiecki M."/>
            <person name="Berriman M."/>
            <person name="Jones J.T."/>
            <person name="Urwin P.E."/>
        </authorList>
    </citation>
    <scope>NUCLEOTIDE SEQUENCE [LARGE SCALE GENOMIC DNA]</scope>
    <source>
        <strain evidence="6">Lindley</strain>
    </source>
</reference>
<dbReference type="WBParaSite" id="GPLIN_001106600">
    <property type="protein sequence ID" value="GPLIN_001106600"/>
    <property type="gene ID" value="GPLIN_001106600"/>
</dbReference>
<reference evidence="7" key="2">
    <citation type="submission" date="2016-06" db="UniProtKB">
        <authorList>
            <consortium name="WormBaseParasite"/>
        </authorList>
    </citation>
    <scope>IDENTIFICATION</scope>
</reference>
<accession>A0A183CDW2</accession>
<proteinExistence type="predicted"/>
<comment type="subcellular location">
    <subcellularLocation>
        <location evidence="1">Membrane</location>
    </subcellularLocation>
</comment>
<dbReference type="InterPro" id="IPR005533">
    <property type="entry name" value="AMOP_dom"/>
</dbReference>
<keyword evidence="4" id="KW-0472">Membrane</keyword>
<dbReference type="InterPro" id="IPR051495">
    <property type="entry name" value="Epithelial_Barrier/Signaling"/>
</dbReference>
<evidence type="ECO:0000256" key="4">
    <source>
        <dbReference type="ARBA" id="ARBA00023136"/>
    </source>
</evidence>
<dbReference type="InterPro" id="IPR057019">
    <property type="entry name" value="F54D1_6-like_Ig-like_2"/>
</dbReference>
<evidence type="ECO:0000313" key="6">
    <source>
        <dbReference type="Proteomes" id="UP000050741"/>
    </source>
</evidence>
<dbReference type="InterPro" id="IPR056075">
    <property type="entry name" value="DUF7658"/>
</dbReference>
<evidence type="ECO:0000256" key="1">
    <source>
        <dbReference type="ARBA" id="ARBA00004370"/>
    </source>
</evidence>
<protein>
    <submittedName>
        <fullName evidence="7">AMOP domain-containing protein</fullName>
    </submittedName>
</protein>
<keyword evidence="2" id="KW-0812">Transmembrane</keyword>
<dbReference type="SMART" id="SM00723">
    <property type="entry name" value="AMOP"/>
    <property type="match status" value="1"/>
</dbReference>
<dbReference type="PANTHER" id="PTHR13802:SF60">
    <property type="entry name" value="PROTEIN CBG06057"/>
    <property type="match status" value="1"/>
</dbReference>
<dbReference type="InterPro" id="IPR057018">
    <property type="entry name" value="F54D1_6-like_Ig-like"/>
</dbReference>
<evidence type="ECO:0000256" key="2">
    <source>
        <dbReference type="ARBA" id="ARBA00022692"/>
    </source>
</evidence>
<dbReference type="PROSITE" id="PS50856">
    <property type="entry name" value="AMOP"/>
    <property type="match status" value="1"/>
</dbReference>
<sequence length="707" mass="82843">MRLDIGNIYDWYKNPIPYQVMPITWFPRNFTNPDLNYMDQTWHISDDALYGVQLGLYVVGYKEAKDEQIKKFRPEHRVLCRLATYANRNTYEYRWNAQKERINLNQVEQWYLNDWERINELFTYRVGYLKLAPLRTNDQAFVAPQLLSGLVSAPISLHWLWTSGNPQYDTTTFSRQDADARQTFIAHKAKEMCHDWYDEDGAQWNFIRDVETNASCPCMEHQAKFDLGRFMPHPRCSQTFRDITCTSTIGAKNCYMSIGIRIRESYAVDIDRMPMYQESMGLLDIALSVPPQYGVQPDGDKTREQEMRQRYNLPRVAGLMRPFPDTPTGTIYSTLTLNEVNSEAIRQQIITYYRVPGSGERFTDYQQQTLNQYQIPTDNMFTTSREEDKKFEAFPEASIKNFALFNGGNHTGMVLVDPTQNYKNTPKVLAQRSGVPHMVRGRYMFRVDDVVRPGGCSNKTGGTYPIMIYPNIVNMLGEMTVDVNAICLDRTQTYILMIEQRQSASCTVLNPAMARCNIPKIYDWGTKTVYFQPQSQGANDERAFVGYIYFVPPTLDPMRLDIGNIYDWYKNPIPYQVMPITWFPRNFTNPDLNYMDQTWHISDDALYGVQLGLYVVGYKEAKDEQIKKFRPEHRVLCRLATYANRNTYEYRWNAQKERINLNQVEQWYLNDWERINELFTYRVGYLKLAPLRTNDQAFVAPQLFAKN</sequence>
<dbReference type="Proteomes" id="UP000050741">
    <property type="component" value="Unassembled WGS sequence"/>
</dbReference>
<evidence type="ECO:0000256" key="3">
    <source>
        <dbReference type="ARBA" id="ARBA00022989"/>
    </source>
</evidence>
<feature type="domain" description="AMOP" evidence="5">
    <location>
        <begin position="185"/>
        <end position="347"/>
    </location>
</feature>
<dbReference type="Pfam" id="PF24464">
    <property type="entry name" value="Ig_F54D1_6_2"/>
    <property type="match status" value="2"/>
</dbReference>
<dbReference type="PANTHER" id="PTHR13802">
    <property type="entry name" value="MUCIN 4-RELATED"/>
    <property type="match status" value="1"/>
</dbReference>